<dbReference type="FunFam" id="3.40.309.10:FF:000002">
    <property type="entry name" value="Methylmalonate-semialdehyde dehydrogenase (Acylating)"/>
    <property type="match status" value="1"/>
</dbReference>
<dbReference type="AlphaFoldDB" id="A0A0F4V5G2"/>
<keyword evidence="2" id="KW-0560">Oxidoreductase</keyword>
<dbReference type="PROSITE" id="PS00070">
    <property type="entry name" value="ALDEHYDE_DEHYDR_CYS"/>
    <property type="match status" value="1"/>
</dbReference>
<sequence>MATIPHLIHAERIVSGVRTCNVYNPSTGEVIHTLGLADRATVQQAIDSARLAFPAWRNTPPAKRAQVMYRFKQLLEQNEARIAQLISEEHGKTLEDAAGELKRGIENVEYACSAPEILKGEYSRNVGPRIDAWSDFQPLGVVAGITPFNFPAMVPLWMYPLAIVCGNCFILKPSERDPSSTLLIAQLLLDAGLPKGVLNVVHGDKEAVDALIEAPEVKALSFVGSTPIAEYIYSEATKRGKRVQALGGAKNHAVLMPDADLDNAVSALMGAAFGSAGERCMAISVAVCVGDQVADALVSKLVPQINALKIGAGTNSGLDMGPLITGAHLDKVTGYIEDGVQAGAQLVVDGRGLKVAGNEGGYFFGGCLFDRVTPDMRIYKEEIFGPVLCVVRVSSLEEAMQLINEHEYGNGTCIFTRDGESARLFCDEIEVGMVGVNVPLPVPVAYHSFGGWKRSLFGDLHAYGPDGVRFYTRRKAITQRWPQRASLEAAQFAFPSNS</sequence>
<dbReference type="InterPro" id="IPR015590">
    <property type="entry name" value="Aldehyde_DH_dom"/>
</dbReference>
<dbReference type="GO" id="GO:0006574">
    <property type="term" value="P:L-valine catabolic process"/>
    <property type="evidence" value="ECO:0007669"/>
    <property type="project" value="TreeGrafter"/>
</dbReference>
<dbReference type="Gene3D" id="3.40.605.10">
    <property type="entry name" value="Aldehyde Dehydrogenase, Chain A, domain 1"/>
    <property type="match status" value="1"/>
</dbReference>
<organism evidence="5 6">
    <name type="scientific">Pseudomonas fluorescens</name>
    <dbReference type="NCBI Taxonomy" id="294"/>
    <lineage>
        <taxon>Bacteria</taxon>
        <taxon>Pseudomonadati</taxon>
        <taxon>Pseudomonadota</taxon>
        <taxon>Gammaproteobacteria</taxon>
        <taxon>Pseudomonadales</taxon>
        <taxon>Pseudomonadaceae</taxon>
        <taxon>Pseudomonas</taxon>
    </lineage>
</organism>
<dbReference type="GO" id="GO:0004491">
    <property type="term" value="F:methylmalonate-semialdehyde dehydrogenase (acylating, NAD) activity"/>
    <property type="evidence" value="ECO:0007669"/>
    <property type="project" value="UniProtKB-EC"/>
</dbReference>
<evidence type="ECO:0000256" key="2">
    <source>
        <dbReference type="ARBA" id="ARBA00023002"/>
    </source>
</evidence>
<gene>
    <name evidence="5" type="ORF">VD17_19405</name>
</gene>
<dbReference type="Proteomes" id="UP000033400">
    <property type="component" value="Unassembled WGS sequence"/>
</dbReference>
<dbReference type="InterPro" id="IPR016163">
    <property type="entry name" value="Ald_DH_C"/>
</dbReference>
<reference evidence="5 6" key="1">
    <citation type="submission" date="2015-03" db="EMBL/GenBank/DDBJ databases">
        <title>Comparative genomics of Pseudomonas insights into diversity of traits involved in vanlence and defense.</title>
        <authorList>
            <person name="Qin Y."/>
        </authorList>
    </citation>
    <scope>NUCLEOTIDE SEQUENCE [LARGE SCALE GENOMIC DNA]</scope>
    <source>
        <strain evidence="5 6">H24</strain>
    </source>
</reference>
<dbReference type="OrthoDB" id="9812625at2"/>
<dbReference type="FunFam" id="3.40.605.10:FF:000003">
    <property type="entry name" value="Methylmalonate-semialdehyde dehydrogenase [acylating]"/>
    <property type="match status" value="1"/>
</dbReference>
<comment type="caution">
    <text evidence="5">The sequence shown here is derived from an EMBL/GenBank/DDBJ whole genome shotgun (WGS) entry which is preliminary data.</text>
</comment>
<proteinExistence type="predicted"/>
<dbReference type="PANTHER" id="PTHR43866">
    <property type="entry name" value="MALONATE-SEMIALDEHYDE DEHYDROGENASE"/>
    <property type="match status" value="1"/>
</dbReference>
<protein>
    <recommendedName>
        <fullName evidence="1">methylmalonate-semialdehyde dehydrogenase (CoA acylating)</fullName>
        <ecNumber evidence="1">1.2.1.27</ecNumber>
    </recommendedName>
</protein>
<evidence type="ECO:0000259" key="4">
    <source>
        <dbReference type="Pfam" id="PF00171"/>
    </source>
</evidence>
<evidence type="ECO:0000256" key="3">
    <source>
        <dbReference type="ARBA" id="ARBA00023027"/>
    </source>
</evidence>
<keyword evidence="3" id="KW-0520">NAD</keyword>
<accession>A0A0F4V5G2</accession>
<dbReference type="Gene3D" id="3.40.309.10">
    <property type="entry name" value="Aldehyde Dehydrogenase, Chain A, domain 2"/>
    <property type="match status" value="1"/>
</dbReference>
<dbReference type="Pfam" id="PF00171">
    <property type="entry name" value="Aldedh"/>
    <property type="match status" value="1"/>
</dbReference>
<dbReference type="RefSeq" id="WP_046055210.1">
    <property type="nucleotide sequence ID" value="NZ_LACH01000044.1"/>
</dbReference>
<dbReference type="PATRIC" id="fig|294.133.peg.3620"/>
<dbReference type="InterPro" id="IPR016162">
    <property type="entry name" value="Ald_DH_N"/>
</dbReference>
<dbReference type="InterPro" id="IPR016160">
    <property type="entry name" value="Ald_DH_CS_CYS"/>
</dbReference>
<evidence type="ECO:0000313" key="6">
    <source>
        <dbReference type="Proteomes" id="UP000033400"/>
    </source>
</evidence>
<dbReference type="NCBIfam" id="TIGR01722">
    <property type="entry name" value="MMSDH"/>
    <property type="match status" value="1"/>
</dbReference>
<dbReference type="GO" id="GO:0006210">
    <property type="term" value="P:thymine catabolic process"/>
    <property type="evidence" value="ECO:0007669"/>
    <property type="project" value="TreeGrafter"/>
</dbReference>
<dbReference type="SUPFAM" id="SSF53720">
    <property type="entry name" value="ALDH-like"/>
    <property type="match status" value="1"/>
</dbReference>
<dbReference type="EMBL" id="LACH01000044">
    <property type="protein sequence ID" value="KJZ64093.1"/>
    <property type="molecule type" value="Genomic_DNA"/>
</dbReference>
<evidence type="ECO:0000256" key="1">
    <source>
        <dbReference type="ARBA" id="ARBA00013048"/>
    </source>
</evidence>
<dbReference type="InterPro" id="IPR016161">
    <property type="entry name" value="Ald_DH/histidinol_DH"/>
</dbReference>
<dbReference type="EC" id="1.2.1.27" evidence="1"/>
<dbReference type="PANTHER" id="PTHR43866:SF4">
    <property type="entry name" value="MALONATE-SEMIALDEHYDE DEHYDROGENASE"/>
    <property type="match status" value="1"/>
</dbReference>
<feature type="domain" description="Aldehyde dehydrogenase" evidence="4">
    <location>
        <begin position="18"/>
        <end position="477"/>
    </location>
</feature>
<name>A0A0F4V5G2_PSEFL</name>
<evidence type="ECO:0000313" key="5">
    <source>
        <dbReference type="EMBL" id="KJZ64093.1"/>
    </source>
</evidence>
<dbReference type="CDD" id="cd07085">
    <property type="entry name" value="ALDH_F6_MMSDH"/>
    <property type="match status" value="1"/>
</dbReference>
<dbReference type="InterPro" id="IPR010061">
    <property type="entry name" value="MeMal-semiAld_DH"/>
</dbReference>